<organism evidence="2 3">
    <name type="scientific">Shouchella xiaoxiensis</name>
    <dbReference type="NCBI Taxonomy" id="766895"/>
    <lineage>
        <taxon>Bacteria</taxon>
        <taxon>Bacillati</taxon>
        <taxon>Bacillota</taxon>
        <taxon>Bacilli</taxon>
        <taxon>Bacillales</taxon>
        <taxon>Bacillaceae</taxon>
        <taxon>Shouchella</taxon>
    </lineage>
</organism>
<dbReference type="Gene3D" id="4.10.810.10">
    <property type="entry name" value="Virus Scaffolding Protein, Chain A"/>
    <property type="match status" value="1"/>
</dbReference>
<dbReference type="InterPro" id="IPR027393">
    <property type="entry name" value="Virus_scaffolding_prot_C"/>
</dbReference>
<protein>
    <submittedName>
        <fullName evidence="2">Uncharacterized protein YpiB (UPF0302 family)</fullName>
    </submittedName>
</protein>
<evidence type="ECO:0000313" key="3">
    <source>
        <dbReference type="Proteomes" id="UP001179280"/>
    </source>
</evidence>
<reference evidence="2" key="1">
    <citation type="submission" date="2021-01" db="EMBL/GenBank/DDBJ databases">
        <title>Genomic Encyclopedia of Type Strains, Phase IV (KMG-IV): sequencing the most valuable type-strain genomes for metagenomic binning, comparative biology and taxonomic classification.</title>
        <authorList>
            <person name="Goeker M."/>
        </authorList>
    </citation>
    <scope>NUCLEOTIDE SEQUENCE</scope>
    <source>
        <strain evidence="2">DSM 21943</strain>
    </source>
</reference>
<sequence>MKEPFAIDKDVLRQLQIINRLEVRTDLTVQSLYAKAVLTYSMYYFKKAYLQKQIDIALDDRDKELFHILSTELSSHCEQFKNGRTLHENGYNLYLKF</sequence>
<keyword evidence="3" id="KW-1185">Reference proteome</keyword>
<dbReference type="Proteomes" id="UP001179280">
    <property type="component" value="Unassembled WGS sequence"/>
</dbReference>
<gene>
    <name evidence="2" type="ORF">JOC54_001868</name>
</gene>
<dbReference type="Pfam" id="PF08858">
    <property type="entry name" value="IDEAL"/>
    <property type="match status" value="1"/>
</dbReference>
<proteinExistence type="predicted"/>
<evidence type="ECO:0000259" key="1">
    <source>
        <dbReference type="SMART" id="SM00914"/>
    </source>
</evidence>
<feature type="domain" description="IDEAL" evidence="1">
    <location>
        <begin position="37"/>
        <end position="73"/>
    </location>
</feature>
<evidence type="ECO:0000313" key="2">
    <source>
        <dbReference type="EMBL" id="MBM7838612.1"/>
    </source>
</evidence>
<dbReference type="InterPro" id="IPR014957">
    <property type="entry name" value="IDEAL_dom"/>
</dbReference>
<accession>A0ABS2SSY8</accession>
<dbReference type="EMBL" id="JAFBCV010000004">
    <property type="protein sequence ID" value="MBM7838612.1"/>
    <property type="molecule type" value="Genomic_DNA"/>
</dbReference>
<name>A0ABS2SSY8_9BACI</name>
<dbReference type="RefSeq" id="WP_035419817.1">
    <property type="nucleotide sequence ID" value="NZ_JAFBCV010000004.1"/>
</dbReference>
<dbReference type="SMART" id="SM00914">
    <property type="entry name" value="IDEAL"/>
    <property type="match status" value="1"/>
</dbReference>
<comment type="caution">
    <text evidence="2">The sequence shown here is derived from an EMBL/GenBank/DDBJ whole genome shotgun (WGS) entry which is preliminary data.</text>
</comment>